<evidence type="ECO:0000313" key="5">
    <source>
        <dbReference type="EMBL" id="ARZ66005.1"/>
    </source>
</evidence>
<dbReference type="Pfam" id="PF00903">
    <property type="entry name" value="Glyoxalase"/>
    <property type="match status" value="1"/>
</dbReference>
<dbReference type="KEGG" id="salj:SMD11_0339"/>
<accession>A0A1Z2KVB8</accession>
<dbReference type="InterPro" id="IPR000335">
    <property type="entry name" value="Bleomycin-R"/>
</dbReference>
<dbReference type="InterPro" id="IPR037523">
    <property type="entry name" value="VOC_core"/>
</dbReference>
<comment type="similarity">
    <text evidence="1">Belongs to the bleomycin resistance protein family.</text>
</comment>
<dbReference type="InterPro" id="IPR004360">
    <property type="entry name" value="Glyas_Fos-R_dOase_dom"/>
</dbReference>
<dbReference type="RefSeq" id="WP_087924687.1">
    <property type="nucleotide sequence ID" value="NZ_CP021744.1"/>
</dbReference>
<dbReference type="NCBIfam" id="NF033156">
    <property type="entry name" value="ble_BLMA_gen"/>
    <property type="match status" value="1"/>
</dbReference>
<sequence length="122" mass="13132">MVKFTGAVPVLTAVDVAADVAFWVGTLGFEEDFAEPDFAGVHRGDVHLFISRTEHQIVADNTSAWVEVTDVDALFAEWSRVVSTDYRDTSGPAMTAVGESPAGREFAVRDPAGNCVHFANES</sequence>
<organism evidence="5 6">
    <name type="scientific">Streptomyces albireticuli</name>
    <dbReference type="NCBI Taxonomy" id="1940"/>
    <lineage>
        <taxon>Bacteria</taxon>
        <taxon>Bacillati</taxon>
        <taxon>Actinomycetota</taxon>
        <taxon>Actinomycetes</taxon>
        <taxon>Kitasatosporales</taxon>
        <taxon>Streptomycetaceae</taxon>
        <taxon>Streptomyces</taxon>
    </lineage>
</organism>
<evidence type="ECO:0000259" key="4">
    <source>
        <dbReference type="PROSITE" id="PS51819"/>
    </source>
</evidence>
<evidence type="ECO:0000256" key="1">
    <source>
        <dbReference type="ARBA" id="ARBA00011051"/>
    </source>
</evidence>
<dbReference type="AlphaFoldDB" id="A0A1Z2KVB8"/>
<keyword evidence="3" id="KW-0046">Antibiotic resistance</keyword>
<name>A0A1Z2KVB8_9ACTN</name>
<dbReference type="Proteomes" id="UP000195755">
    <property type="component" value="Chromosome"/>
</dbReference>
<evidence type="ECO:0000256" key="3">
    <source>
        <dbReference type="ARBA" id="ARBA00023251"/>
    </source>
</evidence>
<gene>
    <name evidence="5" type="ORF">SMD11_0339</name>
</gene>
<dbReference type="InterPro" id="IPR029068">
    <property type="entry name" value="Glyas_Bleomycin-R_OHBP_Dase"/>
</dbReference>
<dbReference type="PROSITE" id="PS51819">
    <property type="entry name" value="VOC"/>
    <property type="match status" value="1"/>
</dbReference>
<dbReference type="EMBL" id="CP021744">
    <property type="protein sequence ID" value="ARZ66005.1"/>
    <property type="molecule type" value="Genomic_DNA"/>
</dbReference>
<dbReference type="PRINTS" id="PR00311">
    <property type="entry name" value="BLEOMYCINRST"/>
</dbReference>
<dbReference type="SUPFAM" id="SSF54593">
    <property type="entry name" value="Glyoxalase/Bleomycin resistance protein/Dihydroxybiphenyl dioxygenase"/>
    <property type="match status" value="1"/>
</dbReference>
<evidence type="ECO:0000256" key="2">
    <source>
        <dbReference type="ARBA" id="ARBA00021572"/>
    </source>
</evidence>
<reference evidence="5 6" key="1">
    <citation type="submission" date="2017-06" db="EMBL/GenBank/DDBJ databases">
        <title>Streptomyces albireticuli Genome sequencing and assembly.</title>
        <authorList>
            <person name="Wang Y."/>
            <person name="Du B."/>
            <person name="Ding Y."/>
            <person name="Liu H."/>
            <person name="Hou Q."/>
            <person name="Liu K."/>
            <person name="Yao L."/>
            <person name="Wang C."/>
        </authorList>
    </citation>
    <scope>NUCLEOTIDE SEQUENCE [LARGE SCALE GENOMIC DNA]</scope>
    <source>
        <strain evidence="5 6">MDJK11</strain>
    </source>
</reference>
<protein>
    <recommendedName>
        <fullName evidence="2">Bleomycin resistance protein</fullName>
    </recommendedName>
</protein>
<dbReference type="GO" id="GO:0046677">
    <property type="term" value="P:response to antibiotic"/>
    <property type="evidence" value="ECO:0007669"/>
    <property type="project" value="UniProtKB-KW"/>
</dbReference>
<dbReference type="OrthoDB" id="6624781at2"/>
<dbReference type="CDD" id="cd08349">
    <property type="entry name" value="BLMA_like"/>
    <property type="match status" value="1"/>
</dbReference>
<proteinExistence type="inferred from homology"/>
<dbReference type="Gene3D" id="3.10.180.10">
    <property type="entry name" value="2,3-Dihydroxybiphenyl 1,2-Dioxygenase, domain 1"/>
    <property type="match status" value="1"/>
</dbReference>
<feature type="domain" description="VOC" evidence="4">
    <location>
        <begin position="3"/>
        <end position="121"/>
    </location>
</feature>
<evidence type="ECO:0000313" key="6">
    <source>
        <dbReference type="Proteomes" id="UP000195755"/>
    </source>
</evidence>